<organismHost>
    <name type="scientific">Odocoileus hemionus</name>
    <name type="common">Mule deer</name>
    <name type="synonym">Cervus hemionus</name>
    <dbReference type="NCBI Taxonomy" id="9872"/>
</organismHost>
<dbReference type="GO" id="GO:0008270">
    <property type="term" value="F:zinc ion binding"/>
    <property type="evidence" value="ECO:0007669"/>
    <property type="project" value="UniProtKB-UniRule"/>
</dbReference>
<dbReference type="MEROPS" id="M44.001"/>
<keyword evidence="7 8" id="KW-0482">Metalloprotease</keyword>
<protein>
    <recommendedName>
        <fullName evidence="8">Metalloendopeptidase</fullName>
        <ecNumber evidence="8">3.4.24.-</ecNumber>
    </recommendedName>
</protein>
<dbReference type="InterPro" id="IPR011249">
    <property type="entry name" value="Metalloenz_LuxS/M16"/>
</dbReference>
<dbReference type="EMBL" id="AY689437">
    <property type="protein sequence ID" value="ABI99043.1"/>
    <property type="molecule type" value="Genomic_DNA"/>
</dbReference>
<gene>
    <name evidence="9" type="ORF">DpV84gp059</name>
</gene>
<dbReference type="GO" id="GO:0006508">
    <property type="term" value="P:proteolysis"/>
    <property type="evidence" value="ECO:0007669"/>
    <property type="project" value="UniProtKB-KW"/>
</dbReference>
<dbReference type="Proteomes" id="UP000162522">
    <property type="component" value="Segment"/>
</dbReference>
<evidence type="ECO:0000256" key="3">
    <source>
        <dbReference type="ARBA" id="ARBA00022670"/>
    </source>
</evidence>
<name>Q08FC3_DPV84</name>
<proteinExistence type="inferred from homology"/>
<dbReference type="PIRSF" id="PIRSF015679">
    <property type="entry name" value="Peptidase_M44"/>
    <property type="match status" value="1"/>
</dbReference>
<dbReference type="GO" id="GO:0019058">
    <property type="term" value="P:viral life cycle"/>
    <property type="evidence" value="ECO:0007669"/>
    <property type="project" value="UniProtKB-UniRule"/>
</dbReference>
<evidence type="ECO:0000256" key="2">
    <source>
        <dbReference type="ARBA" id="ARBA00007580"/>
    </source>
</evidence>
<evidence type="ECO:0000256" key="7">
    <source>
        <dbReference type="ARBA" id="ARBA00023049"/>
    </source>
</evidence>
<dbReference type="GO" id="GO:0004222">
    <property type="term" value="F:metalloendopeptidase activity"/>
    <property type="evidence" value="ECO:0007669"/>
    <property type="project" value="UniProtKB-UniRule"/>
</dbReference>
<keyword evidence="5 8" id="KW-0378">Hydrolase</keyword>
<evidence type="ECO:0000313" key="10">
    <source>
        <dbReference type="Proteomes" id="UP000162522"/>
    </source>
</evidence>
<organism evidence="9 10">
    <name type="scientific">Deerpox virus (strain W-1170-84)</name>
    <name type="common">DPV</name>
    <dbReference type="NCBI Taxonomy" id="305676"/>
    <lineage>
        <taxon>Viruses</taxon>
        <taxon>Varidnaviria</taxon>
        <taxon>Bamfordvirae</taxon>
        <taxon>Nucleocytoviricota</taxon>
        <taxon>Pokkesviricetes</taxon>
        <taxon>Chitovirales</taxon>
        <taxon>Poxviridae</taxon>
        <taxon>Chordopoxvirinae</taxon>
        <taxon>Cervidpoxvirus</taxon>
        <taxon>Cervidpoxvirus muledeerpox</taxon>
        <taxon>Mule deerpox virus</taxon>
    </lineage>
</organism>
<sequence length="597" mass="69460">MIVLSNGVRIFINPYMIKDIYLGIASFGFENDIGNILGVAHLLEHILISFDSSKYVANASTARSYMSFWCSSIKGRSNRLDAIKTLISWFFTGNGIIKDIFTPTKIKDHIKELENEYYFRNEIFHCMDVLTFLSDGDLYNGGRIDMINDIDTLENILYSRMHRIIGPNTIIFIKELDEETLSLLSNTFGKLPSCPLTIPCNSFSSIVGKVVMMPSPFYTVMVNVKQSLENILAIMCLYEIYHLIDYETVGDQLYITISFVKEQEYDNFLKGVSILKFIPDEIKFNHSDDFLMNLYLCFPWIKNDIFDYIVDVNNNMLNMFKSLEDEIYTSIRYGKYISIYPNFSKSIFNKTDRQQHKIVVLDCKIDHENKDISNIINNNIYLMKKQMINNEIHIKYGDKAFIDYAILGIMYKNNKIFKSNHGINIHHQFSSDDINTILESDTFLKYSKSKPAAIYQYLILSFFVSGNSIEDILSKRESTINFCKDYKNKILFGKQLRYDIKTNSSFVCGIVKGNSISNETLTNLMWSLKKKGLIYSLEFTKLDKKIFYIFMFTIYPEDVFKIITSNKMFNRHCIVVSNKRDIEDFSSLKKDIIIKIN</sequence>
<accession>Q08FC3</accession>
<dbReference type="EC" id="3.4.24.-" evidence="8"/>
<evidence type="ECO:0000256" key="1">
    <source>
        <dbReference type="ARBA" id="ARBA00001947"/>
    </source>
</evidence>
<evidence type="ECO:0000256" key="4">
    <source>
        <dbReference type="ARBA" id="ARBA00022723"/>
    </source>
</evidence>
<reference evidence="9 10" key="1">
    <citation type="journal article" date="2005" name="J. Virol.">
        <title>Genome of deerpox virus.</title>
        <authorList>
            <person name="Afonso C.L."/>
            <person name="Delhon G."/>
            <person name="Tulman E.R."/>
            <person name="Lu Z."/>
            <person name="Zsak A."/>
            <person name="Becerra V.M."/>
            <person name="Zsak L."/>
            <person name="Kutish G.F."/>
            <person name="Rock D.L."/>
        </authorList>
    </citation>
    <scope>NUCLEOTIDE SEQUENCE [LARGE SCALE GENOMIC DNA]</scope>
    <source>
        <strain evidence="9">W-1170-84</strain>
    </source>
</reference>
<evidence type="ECO:0000256" key="5">
    <source>
        <dbReference type="ARBA" id="ARBA00022801"/>
    </source>
</evidence>
<dbReference type="Pfam" id="PF03410">
    <property type="entry name" value="Peptidase_M44"/>
    <property type="match status" value="1"/>
</dbReference>
<evidence type="ECO:0000256" key="6">
    <source>
        <dbReference type="ARBA" id="ARBA00022833"/>
    </source>
</evidence>
<keyword evidence="3 8" id="KW-0645">Protease</keyword>
<dbReference type="InterPro" id="IPR005072">
    <property type="entry name" value="Peptidase_M44"/>
</dbReference>
<comment type="similarity">
    <text evidence="2 8">Belongs to the peptidase M44 family.</text>
</comment>
<dbReference type="SUPFAM" id="SSF63411">
    <property type="entry name" value="LuxS/MPP-like metallohydrolase"/>
    <property type="match status" value="1"/>
</dbReference>
<comment type="cofactor">
    <cofactor evidence="1 8">
        <name>Zn(2+)</name>
        <dbReference type="ChEBI" id="CHEBI:29105"/>
    </cofactor>
</comment>
<keyword evidence="4 8" id="KW-0479">Metal-binding</keyword>
<evidence type="ECO:0000313" key="9">
    <source>
        <dbReference type="EMBL" id="ABI99043.1"/>
    </source>
</evidence>
<keyword evidence="6 8" id="KW-0862">Zinc</keyword>
<evidence type="ECO:0000256" key="8">
    <source>
        <dbReference type="PIRNR" id="PIRNR015679"/>
    </source>
</evidence>